<gene>
    <name evidence="2" type="ORF">EV195_101719</name>
</gene>
<feature type="signal peptide" evidence="1">
    <location>
        <begin position="1"/>
        <end position="19"/>
    </location>
</feature>
<keyword evidence="3" id="KW-1185">Reference proteome</keyword>
<dbReference type="RefSeq" id="WP_132792965.1">
    <property type="nucleotide sequence ID" value="NZ_SLXM01000001.1"/>
</dbReference>
<accession>A0A4R2P1H9</accession>
<evidence type="ECO:0000313" key="3">
    <source>
        <dbReference type="Proteomes" id="UP000294564"/>
    </source>
</evidence>
<proteinExistence type="predicted"/>
<evidence type="ECO:0000256" key="1">
    <source>
        <dbReference type="SAM" id="SignalP"/>
    </source>
</evidence>
<dbReference type="Gene3D" id="2.40.160.60">
    <property type="entry name" value="Outer membrane protein transport protein (OMPP1/FadL/TodX)"/>
    <property type="match status" value="1"/>
</dbReference>
<name>A0A4R2P1H9_9FLAO</name>
<dbReference type="OrthoDB" id="1491239at2"/>
<feature type="chain" id="PRO_5021010100" description="Long-subunit fatty acid transport protein" evidence="1">
    <location>
        <begin position="20"/>
        <end position="430"/>
    </location>
</feature>
<evidence type="ECO:0000313" key="2">
    <source>
        <dbReference type="EMBL" id="TCP28539.1"/>
    </source>
</evidence>
<protein>
    <recommendedName>
        <fullName evidence="4">Long-subunit fatty acid transport protein</fullName>
    </recommendedName>
</protein>
<evidence type="ECO:0008006" key="4">
    <source>
        <dbReference type="Google" id="ProtNLM"/>
    </source>
</evidence>
<dbReference type="EMBL" id="SLXM01000001">
    <property type="protein sequence ID" value="TCP28539.1"/>
    <property type="molecule type" value="Genomic_DNA"/>
</dbReference>
<dbReference type="AlphaFoldDB" id="A0A4R2P1H9"/>
<reference evidence="2 3" key="1">
    <citation type="submission" date="2019-03" db="EMBL/GenBank/DDBJ databases">
        <title>Genomic Encyclopedia of Type Strains, Phase IV (KMG-IV): sequencing the most valuable type-strain genomes for metagenomic binning, comparative biology and taxonomic classification.</title>
        <authorList>
            <person name="Goeker M."/>
        </authorList>
    </citation>
    <scope>NUCLEOTIDE SEQUENCE [LARGE SCALE GENOMIC DNA]</scope>
    <source>
        <strain evidence="2 3">DSM 14836</strain>
    </source>
</reference>
<organism evidence="2 3">
    <name type="scientific">Tenacibaculum skagerrakense</name>
    <dbReference type="NCBI Taxonomy" id="186571"/>
    <lineage>
        <taxon>Bacteria</taxon>
        <taxon>Pseudomonadati</taxon>
        <taxon>Bacteroidota</taxon>
        <taxon>Flavobacteriia</taxon>
        <taxon>Flavobacteriales</taxon>
        <taxon>Flavobacteriaceae</taxon>
        <taxon>Tenacibaculum</taxon>
    </lineage>
</organism>
<dbReference type="Proteomes" id="UP000294564">
    <property type="component" value="Unassembled WGS sequence"/>
</dbReference>
<sequence length="430" mass="46946">MIKRILIVVLVTISASLVAQRNSSSPYSFFGIGEDVSRTTVEQASMGGIGVALKDVNHLNFINPAANADLRFATYALGGEVSLLNISNGTSEDSGNTTSLRYIALGFPIGKNAGFTTGLQPVSNVGYALLNSTNDTNGDFLEATRFSGNGGTSRLFGAFGINVLKDLAVGFEAAFIFGTINNSISNQRANVSLLTRYEKDTRVRGGQFKLGAQYKRKLNNNLDLNVGLALQLESDLSVTGSEILYSYNFSAFSGLEEPRDTLYNRSVNGKLINPVKTIMGIGIGKENKWYAGIDYEFQDAFVNEGNLVQGSTYKFESSNRLSLGGYYIPKINSISSYWDRITYRGGLRFQKTGLLVDGTNSGTNFTSIDDFGINLGFGLPMPRQLSSLNLGFEYGQKGTTNDNLIKESYFNVRLSLSLNSTNWFKKRQID</sequence>
<keyword evidence="1" id="KW-0732">Signal</keyword>
<comment type="caution">
    <text evidence="2">The sequence shown here is derived from an EMBL/GenBank/DDBJ whole genome shotgun (WGS) entry which is preliminary data.</text>
</comment>